<dbReference type="RefSeq" id="WP_155319569.1">
    <property type="nucleotide sequence ID" value="NZ_AP021874.1"/>
</dbReference>
<dbReference type="OrthoDB" id="5421560at2"/>
<dbReference type="KEGG" id="dalk:DSCA_57170"/>
<protein>
    <recommendedName>
        <fullName evidence="1">UspA domain-containing protein</fullName>
    </recommendedName>
</protein>
<dbReference type="AlphaFoldDB" id="A0A5K7Z599"/>
<dbReference type="InterPro" id="IPR006016">
    <property type="entry name" value="UspA"/>
</dbReference>
<feature type="domain" description="UspA" evidence="1">
    <location>
        <begin position="5"/>
        <end position="140"/>
    </location>
</feature>
<organism evidence="2 3">
    <name type="scientific">Desulfosarcina alkanivorans</name>
    <dbReference type="NCBI Taxonomy" id="571177"/>
    <lineage>
        <taxon>Bacteria</taxon>
        <taxon>Pseudomonadati</taxon>
        <taxon>Thermodesulfobacteriota</taxon>
        <taxon>Desulfobacteria</taxon>
        <taxon>Desulfobacterales</taxon>
        <taxon>Desulfosarcinaceae</taxon>
        <taxon>Desulfosarcina</taxon>
    </lineage>
</organism>
<evidence type="ECO:0000313" key="3">
    <source>
        <dbReference type="Proteomes" id="UP000427906"/>
    </source>
</evidence>
<proteinExistence type="predicted"/>
<keyword evidence="3" id="KW-1185">Reference proteome</keyword>
<reference evidence="2 3" key="1">
    <citation type="submission" date="2019-11" db="EMBL/GenBank/DDBJ databases">
        <title>Comparative genomics of hydrocarbon-degrading Desulfosarcina strains.</title>
        <authorList>
            <person name="Watanabe M."/>
            <person name="Kojima H."/>
            <person name="Fukui M."/>
        </authorList>
    </citation>
    <scope>NUCLEOTIDE SEQUENCE [LARGE SCALE GENOMIC DNA]</scope>
    <source>
        <strain evidence="2 3">PL12</strain>
    </source>
</reference>
<gene>
    <name evidence="2" type="ORF">DSCA_57170</name>
</gene>
<sequence>MATFRILLPYNYSPNDQKAIRFAIDAFAGHGDTSVTLFHAYTPLPEIDVTASPENVKMRSGMTYLVTELKEKEAALKAVGDLLVENGFDPDAVTCVFKKRVKSAAEEIVERVAGANVLVLSRGAGKVTHFFTRSIYARVVTALRGVTICVAT</sequence>
<accession>A0A5K7Z599</accession>
<dbReference type="Proteomes" id="UP000427906">
    <property type="component" value="Chromosome"/>
</dbReference>
<dbReference type="EMBL" id="AP021874">
    <property type="protein sequence ID" value="BBO71787.1"/>
    <property type="molecule type" value="Genomic_DNA"/>
</dbReference>
<dbReference type="Gene3D" id="3.40.50.620">
    <property type="entry name" value="HUPs"/>
    <property type="match status" value="1"/>
</dbReference>
<dbReference type="InterPro" id="IPR014729">
    <property type="entry name" value="Rossmann-like_a/b/a_fold"/>
</dbReference>
<evidence type="ECO:0000313" key="2">
    <source>
        <dbReference type="EMBL" id="BBO71787.1"/>
    </source>
</evidence>
<name>A0A5K7Z599_9BACT</name>
<dbReference type="Pfam" id="PF00582">
    <property type="entry name" value="Usp"/>
    <property type="match status" value="1"/>
</dbReference>
<dbReference type="SUPFAM" id="SSF52402">
    <property type="entry name" value="Adenine nucleotide alpha hydrolases-like"/>
    <property type="match status" value="1"/>
</dbReference>
<evidence type="ECO:0000259" key="1">
    <source>
        <dbReference type="Pfam" id="PF00582"/>
    </source>
</evidence>